<gene>
    <name evidence="9" type="ORF">I5U16_21825</name>
</gene>
<evidence type="ECO:0000256" key="2">
    <source>
        <dbReference type="ARBA" id="ARBA00022525"/>
    </source>
</evidence>
<keyword evidence="10" id="KW-1185">Reference proteome</keyword>
<evidence type="ECO:0000256" key="7">
    <source>
        <dbReference type="ARBA" id="ARBA00023326"/>
    </source>
</evidence>
<evidence type="ECO:0000256" key="4">
    <source>
        <dbReference type="ARBA" id="ARBA00022801"/>
    </source>
</evidence>
<keyword evidence="5" id="KW-0119">Carbohydrate metabolism</keyword>
<organism evidence="9 10">
    <name type="scientific">Serratia surfactantfaciens</name>
    <dbReference type="NCBI Taxonomy" id="2741499"/>
    <lineage>
        <taxon>Bacteria</taxon>
        <taxon>Pseudomonadati</taxon>
        <taxon>Pseudomonadota</taxon>
        <taxon>Gammaproteobacteria</taxon>
        <taxon>Enterobacterales</taxon>
        <taxon>Yersiniaceae</taxon>
        <taxon>Serratia</taxon>
    </lineage>
</organism>
<dbReference type="EMBL" id="JADUMB010000010">
    <property type="protein sequence ID" value="MBH1922793.1"/>
    <property type="molecule type" value="Genomic_DNA"/>
</dbReference>
<evidence type="ECO:0000313" key="9">
    <source>
        <dbReference type="EMBL" id="MBH1922793.1"/>
    </source>
</evidence>
<sequence length="420" mass="46048">MSNIITHPWKNSRTSPDEPVMPDPVVMIKDDGHVLIIADADTDADGSPDAEDIDPTGQKETSLRRGNGWRGEGDYVNARIIPYFVIPGNWKKITGVAVNMGDMAKISYRNNHIYAICADVGGKDSIGEASIAAVEALGVSPWSKNKKKIIRGIGYGVTYEVIAGSASLGATVSFETIQAYGRELFKENLPFSLPMKIEDISGVMLGSNGKGTPTVVISSKSGESHVVKEYSDTQELALILQLMPKTKVTIDAPFAVQLADAMMWNEPFLSNAERFVGMFKEDYRSIRETVEDWFVPEYSPTATSNACVAHQVSCLKLCGLPYPQLGSMQSINVDYFVEWALEQGWQKITNRASLVPGDICVSGPIGAPKEIDHVYCFVSFSAEYVGYAAIFDNQYFGIHLRSLDGIGSTIGEWRYAIRMP</sequence>
<evidence type="ECO:0000256" key="5">
    <source>
        <dbReference type="ARBA" id="ARBA00023277"/>
    </source>
</evidence>
<comment type="subcellular location">
    <subcellularLocation>
        <location evidence="1">Secreted</location>
    </subcellularLocation>
</comment>
<keyword evidence="4" id="KW-0378">Hydrolase</keyword>
<feature type="region of interest" description="Disordered" evidence="8">
    <location>
        <begin position="1"/>
        <end position="20"/>
    </location>
</feature>
<keyword evidence="6" id="KW-0326">Glycosidase</keyword>
<feature type="compositionally biased region" description="Acidic residues" evidence="8">
    <location>
        <begin position="41"/>
        <end position="54"/>
    </location>
</feature>
<name>A0ABS0M5P2_9GAMM</name>
<dbReference type="RefSeq" id="WP_025160223.1">
    <property type="nucleotide sequence ID" value="NZ_JADUMB010000010.1"/>
</dbReference>
<evidence type="ECO:0000256" key="1">
    <source>
        <dbReference type="ARBA" id="ARBA00004613"/>
    </source>
</evidence>
<dbReference type="Proteomes" id="UP000635335">
    <property type="component" value="Unassembled WGS sequence"/>
</dbReference>
<dbReference type="InterPro" id="IPR009939">
    <property type="entry name" value="Chitosanase_fungal"/>
</dbReference>
<comment type="caution">
    <text evidence="9">The sequence shown here is derived from an EMBL/GenBank/DDBJ whole genome shotgun (WGS) entry which is preliminary data.</text>
</comment>
<evidence type="ECO:0000256" key="3">
    <source>
        <dbReference type="ARBA" id="ARBA00022729"/>
    </source>
</evidence>
<dbReference type="Pfam" id="PF07335">
    <property type="entry name" value="Glyco_hydro_75"/>
    <property type="match status" value="1"/>
</dbReference>
<proteinExistence type="predicted"/>
<evidence type="ECO:0000256" key="8">
    <source>
        <dbReference type="SAM" id="MobiDB-lite"/>
    </source>
</evidence>
<accession>A0ABS0M5P2</accession>
<evidence type="ECO:0000256" key="6">
    <source>
        <dbReference type="ARBA" id="ARBA00023295"/>
    </source>
</evidence>
<protein>
    <submittedName>
        <fullName evidence="9">Uncharacterized protein</fullName>
    </submittedName>
</protein>
<reference evidence="9 10" key="1">
    <citation type="submission" date="2020-11" db="EMBL/GenBank/DDBJ databases">
        <title>Enhanced detection system for hospital associated transmission using whole genome sequencing surveillance.</title>
        <authorList>
            <person name="Harrison L.H."/>
            <person name="Van Tyne D."/>
            <person name="Marsh J.W."/>
            <person name="Griffith M.P."/>
            <person name="Snyder D.J."/>
            <person name="Cooper V.S."/>
            <person name="Mustapha M."/>
        </authorList>
    </citation>
    <scope>NUCLEOTIDE SEQUENCE [LARGE SCALE GENOMIC DNA]</scope>
    <source>
        <strain evidence="9 10">SER00227</strain>
    </source>
</reference>
<feature type="compositionally biased region" description="Polar residues" evidence="8">
    <location>
        <begin position="1"/>
        <end position="14"/>
    </location>
</feature>
<keyword evidence="2" id="KW-0964">Secreted</keyword>
<evidence type="ECO:0000313" key="10">
    <source>
        <dbReference type="Proteomes" id="UP000635335"/>
    </source>
</evidence>
<feature type="region of interest" description="Disordered" evidence="8">
    <location>
        <begin position="41"/>
        <end position="68"/>
    </location>
</feature>
<keyword evidence="3" id="KW-0732">Signal</keyword>
<keyword evidence="7" id="KW-0624">Polysaccharide degradation</keyword>